<protein>
    <recommendedName>
        <fullName evidence="1">HP0268 domain-containing protein</fullName>
    </recommendedName>
</protein>
<reference evidence="4 5" key="1">
    <citation type="submission" date="2018-06" db="EMBL/GenBank/DDBJ databases">
        <authorList>
            <consortium name="Pathogen Informatics"/>
            <person name="Doyle S."/>
        </authorList>
    </citation>
    <scope>NUCLEOTIDE SEQUENCE [LARGE SCALE GENOMIC DNA]</scope>
    <source>
        <strain evidence="2 4">NCTC12219</strain>
        <strain evidence="3 5">NCTC12221</strain>
    </source>
</reference>
<dbReference type="AlphaFoldDB" id="A0A2Z5V5N4"/>
<evidence type="ECO:0000313" key="5">
    <source>
        <dbReference type="Proteomes" id="UP000255335"/>
    </source>
</evidence>
<dbReference type="Proteomes" id="UP000255103">
    <property type="component" value="Unassembled WGS sequence"/>
</dbReference>
<dbReference type="OMA" id="YMYEVHI"/>
<dbReference type="RefSeq" id="WP_002955821.1">
    <property type="nucleotide sequence ID" value="NZ_AP017374.1"/>
</dbReference>
<dbReference type="Pfam" id="PF18618">
    <property type="entry name" value="HP0268"/>
    <property type="match status" value="1"/>
</dbReference>
<feature type="domain" description="HP0268" evidence="1">
    <location>
        <begin position="1"/>
        <end position="83"/>
    </location>
</feature>
<evidence type="ECO:0000313" key="4">
    <source>
        <dbReference type="Proteomes" id="UP000255103"/>
    </source>
</evidence>
<organism evidence="2 4">
    <name type="scientific">Helicobacter cinaedi</name>
    <dbReference type="NCBI Taxonomy" id="213"/>
    <lineage>
        <taxon>Bacteria</taxon>
        <taxon>Pseudomonadati</taxon>
        <taxon>Campylobacterota</taxon>
        <taxon>Epsilonproteobacteria</taxon>
        <taxon>Campylobacterales</taxon>
        <taxon>Helicobacteraceae</taxon>
        <taxon>Helicobacter</taxon>
    </lineage>
</organism>
<sequence length="83" mass="9650">MELKLAKNTLNTKNKTNAVKISCEDILKKLTQGENIFYFDKENSHKDMQKACAFFQKAGHSTYLNEVRYALDEGSYIYELHIL</sequence>
<accession>A0A2Z5V5N4</accession>
<name>A0A2Z5V5N4_9HELI</name>
<dbReference type="EMBL" id="UGHX01000001">
    <property type="protein sequence ID" value="STP11645.1"/>
    <property type="molecule type" value="Genomic_DNA"/>
</dbReference>
<evidence type="ECO:0000313" key="3">
    <source>
        <dbReference type="EMBL" id="STP13535.1"/>
    </source>
</evidence>
<proteinExistence type="predicted"/>
<dbReference type="GeneID" id="66540270"/>
<dbReference type="Proteomes" id="UP000255335">
    <property type="component" value="Unassembled WGS sequence"/>
</dbReference>
<dbReference type="EMBL" id="UGHZ01000003">
    <property type="protein sequence ID" value="STP13535.1"/>
    <property type="molecule type" value="Genomic_DNA"/>
</dbReference>
<gene>
    <name evidence="2" type="ORF">NCTC12219_01543</name>
    <name evidence="3" type="ORF">NCTC12221_01612</name>
</gene>
<dbReference type="InterPro" id="IPR040748">
    <property type="entry name" value="HP0268"/>
</dbReference>
<evidence type="ECO:0000259" key="1">
    <source>
        <dbReference type="Pfam" id="PF18618"/>
    </source>
</evidence>
<dbReference type="STRING" id="1172562.HCN_1846"/>
<evidence type="ECO:0000313" key="2">
    <source>
        <dbReference type="EMBL" id="STP11645.1"/>
    </source>
</evidence>